<dbReference type="NCBIfam" id="NF009093">
    <property type="entry name" value="PRK12429.1"/>
    <property type="match status" value="1"/>
</dbReference>
<gene>
    <name evidence="3" type="ORF">ACFQS8_03235</name>
</gene>
<protein>
    <submittedName>
        <fullName evidence="3">3-hydroxybutyrate dehydrogenase</fullName>
        <ecNumber evidence="3">1.1.1.30</ecNumber>
    </submittedName>
</protein>
<proteinExistence type="inferred from homology"/>
<organism evidence="3 4">
    <name type="scientific">Hirschia litorea</name>
    <dbReference type="NCBI Taxonomy" id="1199156"/>
    <lineage>
        <taxon>Bacteria</taxon>
        <taxon>Pseudomonadati</taxon>
        <taxon>Pseudomonadota</taxon>
        <taxon>Alphaproteobacteria</taxon>
        <taxon>Hyphomonadales</taxon>
        <taxon>Hyphomonadaceae</taxon>
        <taxon>Hirschia</taxon>
    </lineage>
</organism>
<dbReference type="InterPro" id="IPR002347">
    <property type="entry name" value="SDR_fam"/>
</dbReference>
<reference evidence="4" key="1">
    <citation type="journal article" date="2019" name="Int. J. Syst. Evol. Microbiol.">
        <title>The Global Catalogue of Microorganisms (GCM) 10K type strain sequencing project: providing services to taxonomists for standard genome sequencing and annotation.</title>
        <authorList>
            <consortium name="The Broad Institute Genomics Platform"/>
            <consortium name="The Broad Institute Genome Sequencing Center for Infectious Disease"/>
            <person name="Wu L."/>
            <person name="Ma J."/>
        </authorList>
    </citation>
    <scope>NUCLEOTIDE SEQUENCE [LARGE SCALE GENOMIC DNA]</scope>
    <source>
        <strain evidence="4">CCUG 51308</strain>
    </source>
</reference>
<dbReference type="PRINTS" id="PR00081">
    <property type="entry name" value="GDHRDH"/>
</dbReference>
<dbReference type="Proteomes" id="UP001596492">
    <property type="component" value="Unassembled WGS sequence"/>
</dbReference>
<dbReference type="InterPro" id="IPR050259">
    <property type="entry name" value="SDR"/>
</dbReference>
<dbReference type="NCBIfam" id="TIGR01963">
    <property type="entry name" value="PHB_DH"/>
    <property type="match status" value="1"/>
</dbReference>
<dbReference type="InterPro" id="IPR020904">
    <property type="entry name" value="Sc_DH/Rdtase_CS"/>
</dbReference>
<dbReference type="PANTHER" id="PTHR42879">
    <property type="entry name" value="3-OXOACYL-(ACYL-CARRIER-PROTEIN) REDUCTASE"/>
    <property type="match status" value="1"/>
</dbReference>
<evidence type="ECO:0000313" key="4">
    <source>
        <dbReference type="Proteomes" id="UP001596492"/>
    </source>
</evidence>
<dbReference type="PRINTS" id="PR00080">
    <property type="entry name" value="SDRFAMILY"/>
</dbReference>
<dbReference type="RefSeq" id="WP_382165655.1">
    <property type="nucleotide sequence ID" value="NZ_JBHTBR010000002.1"/>
</dbReference>
<evidence type="ECO:0000313" key="3">
    <source>
        <dbReference type="EMBL" id="MFC7290619.1"/>
    </source>
</evidence>
<dbReference type="SUPFAM" id="SSF51735">
    <property type="entry name" value="NAD(P)-binding Rossmann-fold domains"/>
    <property type="match status" value="1"/>
</dbReference>
<dbReference type="GO" id="GO:0003858">
    <property type="term" value="F:3-hydroxybutyrate dehydrogenase activity"/>
    <property type="evidence" value="ECO:0007669"/>
    <property type="project" value="UniProtKB-EC"/>
</dbReference>
<name>A0ABW2IHV8_9PROT</name>
<dbReference type="PROSITE" id="PS00061">
    <property type="entry name" value="ADH_SHORT"/>
    <property type="match status" value="1"/>
</dbReference>
<accession>A0ABW2IHV8</accession>
<dbReference type="InterPro" id="IPR036291">
    <property type="entry name" value="NAD(P)-bd_dom_sf"/>
</dbReference>
<dbReference type="Pfam" id="PF00106">
    <property type="entry name" value="adh_short"/>
    <property type="match status" value="1"/>
</dbReference>
<keyword evidence="3" id="KW-0560">Oxidoreductase</keyword>
<dbReference type="PANTHER" id="PTHR42879:SF2">
    <property type="entry name" value="3-OXOACYL-[ACYL-CARRIER-PROTEIN] REDUCTASE FABG"/>
    <property type="match status" value="1"/>
</dbReference>
<keyword evidence="4" id="KW-1185">Reference proteome</keyword>
<comment type="caution">
    <text evidence="3">The sequence shown here is derived from an EMBL/GenBank/DDBJ whole genome shotgun (WGS) entry which is preliminary data.</text>
</comment>
<dbReference type="EC" id="1.1.1.30" evidence="3"/>
<dbReference type="EMBL" id="JBHTBR010000002">
    <property type="protein sequence ID" value="MFC7290619.1"/>
    <property type="molecule type" value="Genomic_DNA"/>
</dbReference>
<dbReference type="InterPro" id="IPR011294">
    <property type="entry name" value="3-OHbutyrate_DH"/>
</dbReference>
<evidence type="ECO:0000256" key="2">
    <source>
        <dbReference type="RuleBase" id="RU000363"/>
    </source>
</evidence>
<sequence length="270" mass="29368">MNQHPLSDFLNLTGLNVLVTGSTSGIGQGIATGLALAGCNVMINGMGTPSKIEAFRANLEASSNRKIIYSDADLTKLTEIEKMFSHFEKSLGEIHGIVNNAGIQHVAPIEEFPTDMWDRIIALNLNSVFHTSRLAFKQMKQRKWGRIINISSAHGLTASPFKSAYVTAKHGVMGFTKTAALEGAEFGIRVNAICPGYVRTPLVENQINDTAKALNLPIDQVIETVMLERQPTKKFTTIEEIARMTCFLMSDAAPSITGADIKMEGGWTAL</sequence>
<dbReference type="Gene3D" id="3.40.50.720">
    <property type="entry name" value="NAD(P)-binding Rossmann-like Domain"/>
    <property type="match status" value="1"/>
</dbReference>
<comment type="similarity">
    <text evidence="1 2">Belongs to the short-chain dehydrogenases/reductases (SDR) family.</text>
</comment>
<evidence type="ECO:0000256" key="1">
    <source>
        <dbReference type="ARBA" id="ARBA00006484"/>
    </source>
</evidence>